<dbReference type="RefSeq" id="WP_112297568.1">
    <property type="nucleotide sequence ID" value="NZ_UAUF01000007.1"/>
</dbReference>
<dbReference type="Proteomes" id="UP000250443">
    <property type="component" value="Unassembled WGS sequence"/>
</dbReference>
<dbReference type="AlphaFoldDB" id="A0A2X2C5H0"/>
<gene>
    <name evidence="1" type="ORF">NCTC11842_00670</name>
</gene>
<proteinExistence type="predicted"/>
<evidence type="ECO:0000313" key="1">
    <source>
        <dbReference type="EMBL" id="SPZ02548.1"/>
    </source>
</evidence>
<protein>
    <submittedName>
        <fullName evidence="1">Uncharacterized protein</fullName>
    </submittedName>
</protein>
<organism evidence="1 2">
    <name type="scientific">Pseudomonas luteola</name>
    <dbReference type="NCBI Taxonomy" id="47886"/>
    <lineage>
        <taxon>Bacteria</taxon>
        <taxon>Pseudomonadati</taxon>
        <taxon>Pseudomonadota</taxon>
        <taxon>Gammaproteobacteria</taxon>
        <taxon>Pseudomonadales</taxon>
        <taxon>Pseudomonadaceae</taxon>
        <taxon>Pseudomonas</taxon>
    </lineage>
</organism>
<dbReference type="EMBL" id="UAUF01000007">
    <property type="protein sequence ID" value="SPZ02548.1"/>
    <property type="molecule type" value="Genomic_DNA"/>
</dbReference>
<sequence>MSQLINTAISSAEILMATGVLREVGFDDEAEMFKASLFDRRLLPEAFQALEALVKNHRFDESRFATEAAFRTYQRLQKFCSV</sequence>
<accession>A0A2X2C5H0</accession>
<reference evidence="1 2" key="1">
    <citation type="submission" date="2018-06" db="EMBL/GenBank/DDBJ databases">
        <authorList>
            <consortium name="Pathogen Informatics"/>
            <person name="Doyle S."/>
        </authorList>
    </citation>
    <scope>NUCLEOTIDE SEQUENCE [LARGE SCALE GENOMIC DNA]</scope>
    <source>
        <strain evidence="1 2">NCTC11842</strain>
    </source>
</reference>
<name>A0A2X2C5H0_PSELU</name>
<evidence type="ECO:0000313" key="2">
    <source>
        <dbReference type="Proteomes" id="UP000250443"/>
    </source>
</evidence>